<evidence type="ECO:0000313" key="2">
    <source>
        <dbReference type="Proteomes" id="UP000241954"/>
    </source>
</evidence>
<evidence type="ECO:0008006" key="3">
    <source>
        <dbReference type="Google" id="ProtNLM"/>
    </source>
</evidence>
<dbReference type="InterPro" id="IPR025506">
    <property type="entry name" value="Abi_alpha"/>
</dbReference>
<accession>A0A2T3MRV1</accession>
<sequence length="262" mass="30089">MAVLSFFIRIGIIMSDEQEIRISTDGITFKGDVVNDIRAPIQRVSKTADSILRIIDNIVGLPADFISSHLEPFREKYREGYKQIPLKRRVEPSFRVGCSVLKNVAYSAEEPEIQKLFAQLLLSASDDKYADLVHPGYASVLNELTTLDAKFLTQFISKRDRCTMTDEELIYQSKSYSNLSRLGLIDWVERDYTIKELNKFVGNVRYSAPRRIEETNRVVVRLINDVQNLKNQIVQDNTKNRKVLRLTEFGNNFLSVVFGTLN</sequence>
<gene>
    <name evidence="1" type="ORF">C9I88_01885</name>
</gene>
<protein>
    <recommendedName>
        <fullName evidence="3">DUF4393 domain-containing protein</fullName>
    </recommendedName>
</protein>
<reference evidence="1 2" key="1">
    <citation type="submission" date="2018-01" db="EMBL/GenBank/DDBJ databases">
        <title>Whole genome sequencing of Histamine producing bacteria.</title>
        <authorList>
            <person name="Butler K."/>
        </authorList>
    </citation>
    <scope>NUCLEOTIDE SEQUENCE [LARGE SCALE GENOMIC DNA]</scope>
    <source>
        <strain evidence="1 2">NCIMB 13481</strain>
    </source>
</reference>
<proteinExistence type="predicted"/>
<organism evidence="1 2">
    <name type="scientific">Photobacterium iliopiscarium</name>
    <dbReference type="NCBI Taxonomy" id="56192"/>
    <lineage>
        <taxon>Bacteria</taxon>
        <taxon>Pseudomonadati</taxon>
        <taxon>Pseudomonadota</taxon>
        <taxon>Gammaproteobacteria</taxon>
        <taxon>Vibrionales</taxon>
        <taxon>Vibrionaceae</taxon>
        <taxon>Photobacterium</taxon>
    </lineage>
</organism>
<dbReference type="EMBL" id="PYLW01000001">
    <property type="protein sequence ID" value="PSV99926.1"/>
    <property type="molecule type" value="Genomic_DNA"/>
</dbReference>
<name>A0A2T3MRV1_9GAMM</name>
<evidence type="ECO:0000313" key="1">
    <source>
        <dbReference type="EMBL" id="PSV99926.1"/>
    </source>
</evidence>
<dbReference type="AlphaFoldDB" id="A0A2T3MRV1"/>
<dbReference type="Proteomes" id="UP000241954">
    <property type="component" value="Unassembled WGS sequence"/>
</dbReference>
<comment type="caution">
    <text evidence="1">The sequence shown here is derived from an EMBL/GenBank/DDBJ whole genome shotgun (WGS) entry which is preliminary data.</text>
</comment>
<dbReference type="Pfam" id="PF14337">
    <property type="entry name" value="Abi_alpha"/>
    <property type="match status" value="1"/>
</dbReference>